<evidence type="ECO:0000313" key="2">
    <source>
        <dbReference type="Proteomes" id="UP000606499"/>
    </source>
</evidence>
<keyword evidence="2" id="KW-1185">Reference proteome</keyword>
<dbReference type="PANTHER" id="PTHR36454:SF1">
    <property type="entry name" value="DUF1015 DOMAIN-CONTAINING PROTEIN"/>
    <property type="match status" value="1"/>
</dbReference>
<dbReference type="InterPro" id="IPR008323">
    <property type="entry name" value="UCP033563"/>
</dbReference>
<evidence type="ECO:0000313" key="1">
    <source>
        <dbReference type="EMBL" id="MBC5723953.1"/>
    </source>
</evidence>
<dbReference type="RefSeq" id="WP_107632081.1">
    <property type="nucleotide sequence ID" value="NZ_JACOPL010000001.1"/>
</dbReference>
<gene>
    <name evidence="1" type="ORF">H8S45_00480</name>
</gene>
<dbReference type="AlphaFoldDB" id="A0A923LRL9"/>
<comment type="caution">
    <text evidence="1">The sequence shown here is derived from an EMBL/GenBank/DDBJ whole genome shotgun (WGS) entry which is preliminary data.</text>
</comment>
<dbReference type="PANTHER" id="PTHR36454">
    <property type="entry name" value="LMO2823 PROTEIN"/>
    <property type="match status" value="1"/>
</dbReference>
<name>A0A923LRL9_9FIRM</name>
<sequence length="436" mass="48512">MANRCTRIPEIMLPPKGTDLSKWAVIACDQYTSQPEYWAETDRIVGDAPSTLRLTLPEVYLEEVDVAARTETIHKTMRRYIEEGTLQTLPAGIILTERWSGGACPRRGIVLAMDLEAYEYTPGSASLIRPTEKTVVERIPPRLKVRQGACMELPHIMILIDDPDRTIIEPLFEKTASFDRIYDTDLMQNGGHITGWFIPKGVETDTVEAGLEALCDRAAFNQKYGCTDAQALLPYAVGDGNHSMATAKAYWEETKKSLSAEEQQNHPARYALVEVVNIHDESLIIEPIHRILFGVETNELFGSLTAFYESQGCKAYVAEQAPADAAAHYYPFRAENRSGVFVVENPKWSIPVATIQTGLDAYLGAHPSAKIDYIHGADVVAALAEKPGNLGFILPDIAKNDLFRGVIFDGVLPRKTFSMGEAHEKRYYMEAKTIVK</sequence>
<accession>A0A923LRL9</accession>
<dbReference type="EMBL" id="JACOPL010000001">
    <property type="protein sequence ID" value="MBC5723953.1"/>
    <property type="molecule type" value="Genomic_DNA"/>
</dbReference>
<proteinExistence type="predicted"/>
<organism evidence="1 2">
    <name type="scientific">Agathobaculum faecis</name>
    <dbReference type="NCBI Taxonomy" id="2763013"/>
    <lineage>
        <taxon>Bacteria</taxon>
        <taxon>Bacillati</taxon>
        <taxon>Bacillota</taxon>
        <taxon>Clostridia</taxon>
        <taxon>Eubacteriales</taxon>
        <taxon>Butyricicoccaceae</taxon>
        <taxon>Agathobaculum</taxon>
    </lineage>
</organism>
<reference evidence="1" key="1">
    <citation type="submission" date="2020-08" db="EMBL/GenBank/DDBJ databases">
        <title>Genome public.</title>
        <authorList>
            <person name="Liu C."/>
            <person name="Sun Q."/>
        </authorList>
    </citation>
    <scope>NUCLEOTIDE SEQUENCE</scope>
    <source>
        <strain evidence="1">NSJ-28</strain>
    </source>
</reference>
<protein>
    <submittedName>
        <fullName evidence="1">DUF1015 domain-containing protein</fullName>
    </submittedName>
</protein>
<dbReference type="Proteomes" id="UP000606499">
    <property type="component" value="Unassembled WGS sequence"/>
</dbReference>
<dbReference type="Pfam" id="PF06245">
    <property type="entry name" value="DUF1015"/>
    <property type="match status" value="1"/>
</dbReference>